<accession>A0ABP8BHJ1</accession>
<dbReference type="EMBL" id="BAABAQ010000016">
    <property type="protein sequence ID" value="GAA4207000.1"/>
    <property type="molecule type" value="Genomic_DNA"/>
</dbReference>
<gene>
    <name evidence="2" type="ORF">GCM10022252_70060</name>
</gene>
<evidence type="ECO:0000313" key="2">
    <source>
        <dbReference type="EMBL" id="GAA4207000.1"/>
    </source>
</evidence>
<organism evidence="2 3">
    <name type="scientific">Streptosporangium oxazolinicum</name>
    <dbReference type="NCBI Taxonomy" id="909287"/>
    <lineage>
        <taxon>Bacteria</taxon>
        <taxon>Bacillati</taxon>
        <taxon>Actinomycetota</taxon>
        <taxon>Actinomycetes</taxon>
        <taxon>Streptosporangiales</taxon>
        <taxon>Streptosporangiaceae</taxon>
        <taxon>Streptosporangium</taxon>
    </lineage>
</organism>
<feature type="region of interest" description="Disordered" evidence="1">
    <location>
        <begin position="102"/>
        <end position="127"/>
    </location>
</feature>
<reference evidence="3" key="1">
    <citation type="journal article" date="2019" name="Int. J. Syst. Evol. Microbiol.">
        <title>The Global Catalogue of Microorganisms (GCM) 10K type strain sequencing project: providing services to taxonomists for standard genome sequencing and annotation.</title>
        <authorList>
            <consortium name="The Broad Institute Genomics Platform"/>
            <consortium name="The Broad Institute Genome Sequencing Center for Infectious Disease"/>
            <person name="Wu L."/>
            <person name="Ma J."/>
        </authorList>
    </citation>
    <scope>NUCLEOTIDE SEQUENCE [LARGE SCALE GENOMIC DNA]</scope>
    <source>
        <strain evidence="3">JCM 17388</strain>
    </source>
</reference>
<protein>
    <recommendedName>
        <fullName evidence="4">DNA-binding protein</fullName>
    </recommendedName>
</protein>
<comment type="caution">
    <text evidence="2">The sequence shown here is derived from an EMBL/GenBank/DDBJ whole genome shotgun (WGS) entry which is preliminary data.</text>
</comment>
<proteinExistence type="predicted"/>
<dbReference type="RefSeq" id="WP_344922530.1">
    <property type="nucleotide sequence ID" value="NZ_BAABAQ010000016.1"/>
</dbReference>
<evidence type="ECO:0000313" key="3">
    <source>
        <dbReference type="Proteomes" id="UP001501251"/>
    </source>
</evidence>
<evidence type="ECO:0008006" key="4">
    <source>
        <dbReference type="Google" id="ProtNLM"/>
    </source>
</evidence>
<keyword evidence="3" id="KW-1185">Reference proteome</keyword>
<evidence type="ECO:0000256" key="1">
    <source>
        <dbReference type="SAM" id="MobiDB-lite"/>
    </source>
</evidence>
<name>A0ABP8BHJ1_9ACTN</name>
<dbReference type="Proteomes" id="UP001501251">
    <property type="component" value="Unassembled WGS sequence"/>
</dbReference>
<sequence length="127" mass="13785">MNAPDDIDHLLRDLEREGLILHLGVGDATVWFATEFREHVIAERLAMLPDEPMVSVATAAAVLNAPHSHVIAEVRAATLAGHDSGQRIWVRREALMRRLTTLGLPRSAPRPAHPNSLGGSAPGRARP</sequence>